<feature type="domain" description="Glycosyltransferase 2-like" evidence="1">
    <location>
        <begin position="16"/>
        <end position="189"/>
    </location>
</feature>
<evidence type="ECO:0000259" key="1">
    <source>
        <dbReference type="Pfam" id="PF00535"/>
    </source>
</evidence>
<dbReference type="PANTHER" id="PTHR43685">
    <property type="entry name" value="GLYCOSYLTRANSFERASE"/>
    <property type="match status" value="1"/>
</dbReference>
<gene>
    <name evidence="2" type="ORF">NU08_2466</name>
</gene>
<dbReference type="PANTHER" id="PTHR43685:SF11">
    <property type="entry name" value="GLYCOSYLTRANSFERASE TAGX-RELATED"/>
    <property type="match status" value="1"/>
</dbReference>
<protein>
    <submittedName>
        <fullName evidence="2">Glycosyl transferase</fullName>
    </submittedName>
</protein>
<evidence type="ECO:0000313" key="2">
    <source>
        <dbReference type="EMBL" id="RYJ38489.1"/>
    </source>
</evidence>
<dbReference type="Pfam" id="PF00535">
    <property type="entry name" value="Glycos_transf_2"/>
    <property type="match status" value="1"/>
</dbReference>
<keyword evidence="2" id="KW-0808">Transferase</keyword>
<proteinExistence type="predicted"/>
<dbReference type="AlphaFoldDB" id="A0A444VY56"/>
<evidence type="ECO:0000313" key="3">
    <source>
        <dbReference type="Proteomes" id="UP000290433"/>
    </source>
</evidence>
<dbReference type="EMBL" id="JUIV01000008">
    <property type="protein sequence ID" value="RYJ38489.1"/>
    <property type="molecule type" value="Genomic_DNA"/>
</dbReference>
<dbReference type="GO" id="GO:0016740">
    <property type="term" value="F:transferase activity"/>
    <property type="evidence" value="ECO:0007669"/>
    <property type="project" value="UniProtKB-KW"/>
</dbReference>
<dbReference type="InterPro" id="IPR029044">
    <property type="entry name" value="Nucleotide-diphossugar_trans"/>
</dbReference>
<comment type="caution">
    <text evidence="2">The sequence shown here is derived from an EMBL/GenBank/DDBJ whole genome shotgun (WGS) entry which is preliminary data.</text>
</comment>
<dbReference type="SUPFAM" id="SSF53448">
    <property type="entry name" value="Nucleotide-diphospho-sugar transferases"/>
    <property type="match status" value="1"/>
</dbReference>
<accession>A0A444VY56</accession>
<dbReference type="Proteomes" id="UP000290433">
    <property type="component" value="Unassembled WGS sequence"/>
</dbReference>
<dbReference type="InterPro" id="IPR050834">
    <property type="entry name" value="Glycosyltransf_2"/>
</dbReference>
<name>A0A444VY56_9FLAO</name>
<reference evidence="2 3" key="1">
    <citation type="submission" date="2014-12" db="EMBL/GenBank/DDBJ databases">
        <title>Genome sequence of Flavobacterium anhuiense RCM74.</title>
        <authorList>
            <person name="Kim J.F."/>
            <person name="Song J.Y."/>
            <person name="Kwak M.-J."/>
            <person name="Lee S.-W."/>
        </authorList>
    </citation>
    <scope>NUCLEOTIDE SEQUENCE [LARGE SCALE GENOMIC DNA]</scope>
    <source>
        <strain evidence="2 3">RCM74</strain>
    </source>
</reference>
<organism evidence="2 3">
    <name type="scientific">Flavobacterium anhuiense</name>
    <dbReference type="NCBI Taxonomy" id="459526"/>
    <lineage>
        <taxon>Bacteria</taxon>
        <taxon>Pseudomonadati</taxon>
        <taxon>Bacteroidota</taxon>
        <taxon>Flavobacteriia</taxon>
        <taxon>Flavobacteriales</taxon>
        <taxon>Flavobacteriaceae</taxon>
        <taxon>Flavobacterium</taxon>
    </lineage>
</organism>
<dbReference type="InterPro" id="IPR001173">
    <property type="entry name" value="Glyco_trans_2-like"/>
</dbReference>
<sequence length="302" mass="35216">MFQTAILFMQNLPLVSVICLCYNHEKFVVEALNSVLNQSYQNIELIVADDCSNDDSKKVIVDWLKDYPTVQFISSKINLGNTKTFNKAFQFAKGEYIIDLAADDILLKDCIEKQVNTFLSSNKKNLAVVYGNAEVISENNDHIRYYYEVDTEKKTIKKPASGDIYLAMLNQSSMICSVSSMMKRDVLEQLNGYDENLAYEDLDFWIRASRNYNFEFIDSILVQKREVGSSLGNQFYKKFNSRTRKINHSSYVVIKKAIALNKTQEENKALMKRLHFEMEKAYRTLDFWLFIKYIPLEIKLRF</sequence>
<dbReference type="Gene3D" id="3.90.550.10">
    <property type="entry name" value="Spore Coat Polysaccharide Biosynthesis Protein SpsA, Chain A"/>
    <property type="match status" value="1"/>
</dbReference>